<accession>A0A9N8H1C3</accession>
<dbReference type="Gene3D" id="1.25.10.10">
    <property type="entry name" value="Leucine-rich Repeat Variant"/>
    <property type="match status" value="1"/>
</dbReference>
<feature type="region of interest" description="Disordered" evidence="5">
    <location>
        <begin position="284"/>
        <end position="320"/>
    </location>
</feature>
<name>A0A9N8H1C3_9STRA</name>
<feature type="compositionally biased region" description="Acidic residues" evidence="5">
    <location>
        <begin position="287"/>
        <end position="307"/>
    </location>
</feature>
<dbReference type="Proteomes" id="UP001153069">
    <property type="component" value="Unassembled WGS sequence"/>
</dbReference>
<keyword evidence="2" id="KW-0677">Repeat</keyword>
<dbReference type="InterPro" id="IPR013932">
    <property type="entry name" value="TATA-bd_TIP120"/>
</dbReference>
<comment type="similarity">
    <text evidence="1">Belongs to the CAND family.</text>
</comment>
<dbReference type="SUPFAM" id="SSF48371">
    <property type="entry name" value="ARM repeat"/>
    <property type="match status" value="1"/>
</dbReference>
<evidence type="ECO:0000259" key="6">
    <source>
        <dbReference type="Pfam" id="PF08623"/>
    </source>
</evidence>
<protein>
    <submittedName>
        <fullName evidence="7">Cullin-associated NEDD8-dissociated protein</fullName>
    </submittedName>
</protein>
<reference evidence="7" key="1">
    <citation type="submission" date="2020-06" db="EMBL/GenBank/DDBJ databases">
        <authorList>
            <consortium name="Plant Systems Biology data submission"/>
        </authorList>
    </citation>
    <scope>NUCLEOTIDE SEQUENCE</scope>
    <source>
        <strain evidence="7">D6</strain>
    </source>
</reference>
<dbReference type="EMBL" id="CAICTM010000002">
    <property type="protein sequence ID" value="CAB9496167.1"/>
    <property type="molecule type" value="Genomic_DNA"/>
</dbReference>
<keyword evidence="8" id="KW-1185">Reference proteome</keyword>
<evidence type="ECO:0000256" key="3">
    <source>
        <dbReference type="ARBA" id="ARBA00022786"/>
    </source>
</evidence>
<dbReference type="Pfam" id="PF08623">
    <property type="entry name" value="TIP120"/>
    <property type="match status" value="1"/>
</dbReference>
<evidence type="ECO:0000256" key="1">
    <source>
        <dbReference type="ARBA" id="ARBA00007657"/>
    </source>
</evidence>
<dbReference type="PANTHER" id="PTHR12696">
    <property type="entry name" value="TIP120"/>
    <property type="match status" value="1"/>
</dbReference>
<dbReference type="InterPro" id="IPR021133">
    <property type="entry name" value="HEAT_type_2"/>
</dbReference>
<evidence type="ECO:0000256" key="5">
    <source>
        <dbReference type="SAM" id="MobiDB-lite"/>
    </source>
</evidence>
<organism evidence="7 8">
    <name type="scientific">Seminavis robusta</name>
    <dbReference type="NCBI Taxonomy" id="568900"/>
    <lineage>
        <taxon>Eukaryota</taxon>
        <taxon>Sar</taxon>
        <taxon>Stramenopiles</taxon>
        <taxon>Ochrophyta</taxon>
        <taxon>Bacillariophyta</taxon>
        <taxon>Bacillariophyceae</taxon>
        <taxon>Bacillariophycidae</taxon>
        <taxon>Naviculales</taxon>
        <taxon>Naviculaceae</taxon>
        <taxon>Seminavis</taxon>
    </lineage>
</organism>
<dbReference type="Pfam" id="PF25782">
    <property type="entry name" value="TPR_CAND1"/>
    <property type="match status" value="1"/>
</dbReference>
<proteinExistence type="inferred from homology"/>
<evidence type="ECO:0000256" key="4">
    <source>
        <dbReference type="PROSITE-ProRule" id="PRU00103"/>
    </source>
</evidence>
<dbReference type="OrthoDB" id="6260732at2759"/>
<dbReference type="PROSITE" id="PS50077">
    <property type="entry name" value="HEAT_REPEAT"/>
    <property type="match status" value="1"/>
</dbReference>
<sequence>MSSSNSNINALLKKTEHYDKDERYMATSDLCEVLKRHASRDTGGSSSVGSLDSSTERRICTAVLRLLHDKSNDVQAIAVKTLGVLLTTVGQEQVLEIADSLADQVLDASKSELRDVYAIGLRTLVKTIPQSMGHEVSKRLVGRLLEGIRTSDNQEIVLACLDILTDLLGRFGATALSVTRQHEPILQMCLTQLGAESPVVRKRAGNTIGCLSVVLSDALLTRMVQALLGQIDRAEQQPSSGKEVIDTRALIRTMCTVSGAVGHRLGQGQIDRILPIFLKFTNPEDAATGDDDDDGEGANGGDDDAAMEDPAMSQDSEDETAMALKNELRESCFMGFESFVLRCPTEVEPHLDNIVRRSAIRALKAVVEAKKHDPSTLWSKSYPVRKSKSSIVATALVNRFKEREENCRVGVIDCFTRLLDVTVAAAHSGVIAFADPNAMDTTANSASTTIDLRNQYAPQLVKACEKLLSVKKGGERSKSNALMLLSTLCTAPGGVGGGSEVASVFQHVQTFLATNGDQALHREGTSKALRLDALSLVRAMLVSGNHDPVHIQQGLRQSLLPELCEAVKEQWYKVIAEALRALAAVPRFFIVGWTDQDDEASQTKEKEKVASHLYVAIEPLLSAHDVDQEIKECALKACASLLSSLHSSLKVEQKDRLLQLLLERLKNETTRIAAIKTISAIAASSGSPGVGEEDAMDVDRQGKIDLSPILVDSISTMASFLKLQSRSLKQSSLEALDTIVTNHGSAYAELANGELYAMVLQELAPLVVDSDLHLSHLSLRAAISVLKECPACGPAVKAHVLPNSLVLSTSPLLQDLALDSLLALLEQIVLSNAVEFSDLLVMLRERLKEEKIGKHAIYNLAKCIAIITATTTPENRQGVVDETLVLLDKAETPDTSAELRRVQLALLVSGDLGRMVDLSTLSGGVAERLQKIYMEYFLSSSEDLKHAAAFSLGRASVGSQSVFLPVIVNTMDEKNQKKQYLLLSALREYIKCSFHQSGGDGIAPSLPVVLPHLEAHCKEEEEGVRTMVAECLGSLTCMQPDTMLKKLSEIQSAHMEINAPGGVVPSDDTKSKENSLVCWTVATSLKLAIAGKVDSTELAKYMPGYLKLLQQKELHVRNAALLMTYSAVHHMPQVVSGLMKDEIMPSLYDVAELKLERIVDLGPFKHTVDDALPLRKAALSIFATCLEKLPASMDIAAFMPVLAKSLGDVEDIQLHAHHILISMCLRQPTYLVAAIETFVEPLEKTIHKKAGQKTGTELERLNDWIKSSLRAMLALSRLDGAMNARKFAEFHQRTTSNSKFRPVLDALEGDTTS</sequence>
<comment type="caution">
    <text evidence="7">The sequence shown here is derived from an EMBL/GenBank/DDBJ whole genome shotgun (WGS) entry which is preliminary data.</text>
</comment>
<dbReference type="InterPro" id="IPR011989">
    <property type="entry name" value="ARM-like"/>
</dbReference>
<dbReference type="GO" id="GO:0010265">
    <property type="term" value="P:SCF complex assembly"/>
    <property type="evidence" value="ECO:0007669"/>
    <property type="project" value="InterPro"/>
</dbReference>
<feature type="repeat" description="HEAT" evidence="4">
    <location>
        <begin position="59"/>
        <end position="96"/>
    </location>
</feature>
<dbReference type="InterPro" id="IPR016024">
    <property type="entry name" value="ARM-type_fold"/>
</dbReference>
<evidence type="ECO:0000256" key="2">
    <source>
        <dbReference type="ARBA" id="ARBA00022737"/>
    </source>
</evidence>
<evidence type="ECO:0000313" key="7">
    <source>
        <dbReference type="EMBL" id="CAB9496167.1"/>
    </source>
</evidence>
<dbReference type="InterPro" id="IPR039852">
    <property type="entry name" value="CAND1/CAND2"/>
</dbReference>
<gene>
    <name evidence="7" type="ORF">SEMRO_2_G001430.1</name>
</gene>
<evidence type="ECO:0000313" key="8">
    <source>
        <dbReference type="Proteomes" id="UP001153069"/>
    </source>
</evidence>
<keyword evidence="3" id="KW-0833">Ubl conjugation pathway</keyword>
<feature type="domain" description="TATA-binding protein interacting (TIP20)" evidence="6">
    <location>
        <begin position="1140"/>
        <end position="1293"/>
    </location>
</feature>